<organism evidence="1 2">
    <name type="scientific">Trichinella nelsoni</name>
    <dbReference type="NCBI Taxonomy" id="6336"/>
    <lineage>
        <taxon>Eukaryota</taxon>
        <taxon>Metazoa</taxon>
        <taxon>Ecdysozoa</taxon>
        <taxon>Nematoda</taxon>
        <taxon>Enoplea</taxon>
        <taxon>Dorylaimia</taxon>
        <taxon>Trichinellida</taxon>
        <taxon>Trichinellidae</taxon>
        <taxon>Trichinella</taxon>
    </lineage>
</organism>
<sequence length="38" mass="4180">MESRTSQITLDSRVAGIRIYAINVLVGESCRQCIPSVL</sequence>
<evidence type="ECO:0000313" key="1">
    <source>
        <dbReference type="EMBL" id="KRX12715.1"/>
    </source>
</evidence>
<accession>A0A0V0RE15</accession>
<comment type="caution">
    <text evidence="1">The sequence shown here is derived from an EMBL/GenBank/DDBJ whole genome shotgun (WGS) entry which is preliminary data.</text>
</comment>
<reference evidence="1 2" key="1">
    <citation type="submission" date="2015-01" db="EMBL/GenBank/DDBJ databases">
        <title>Evolution of Trichinella species and genotypes.</title>
        <authorList>
            <person name="Korhonen P.K."/>
            <person name="Edoardo P."/>
            <person name="Giuseppe L.R."/>
            <person name="Gasser R.B."/>
        </authorList>
    </citation>
    <scope>NUCLEOTIDE SEQUENCE [LARGE SCALE GENOMIC DNA]</scope>
    <source>
        <strain evidence="1">ISS37</strain>
    </source>
</reference>
<evidence type="ECO:0000313" key="2">
    <source>
        <dbReference type="Proteomes" id="UP000054630"/>
    </source>
</evidence>
<name>A0A0V0RE15_9BILA</name>
<keyword evidence="2" id="KW-1185">Reference proteome</keyword>
<dbReference type="Proteomes" id="UP000054630">
    <property type="component" value="Unassembled WGS sequence"/>
</dbReference>
<proteinExistence type="predicted"/>
<dbReference type="AlphaFoldDB" id="A0A0V0RE15"/>
<protein>
    <submittedName>
        <fullName evidence="1">Uncharacterized protein</fullName>
    </submittedName>
</protein>
<gene>
    <name evidence="1" type="ORF">T07_11743</name>
</gene>
<dbReference type="EMBL" id="JYDL01000285">
    <property type="protein sequence ID" value="KRX12715.1"/>
    <property type="molecule type" value="Genomic_DNA"/>
</dbReference>